<dbReference type="InterPro" id="IPR029044">
    <property type="entry name" value="Nucleotide-diphossugar_trans"/>
</dbReference>
<dbReference type="Gene3D" id="3.90.550.10">
    <property type="entry name" value="Spore Coat Polysaccharide Biosynthesis Protein SpsA, Chain A"/>
    <property type="match status" value="1"/>
</dbReference>
<evidence type="ECO:0000259" key="4">
    <source>
        <dbReference type="Pfam" id="PF00535"/>
    </source>
</evidence>
<dbReference type="PATRIC" id="fig|1434110.4.peg.4475"/>
<keyword evidence="3" id="KW-1133">Transmembrane helix</keyword>
<dbReference type="SUPFAM" id="SSF53448">
    <property type="entry name" value="Nucleotide-diphospho-sugar transferases"/>
    <property type="match status" value="1"/>
</dbReference>
<keyword evidence="6" id="KW-1185">Reference proteome</keyword>
<dbReference type="GeneID" id="24832832"/>
<dbReference type="InterPro" id="IPR001173">
    <property type="entry name" value="Glyco_trans_2-like"/>
</dbReference>
<dbReference type="KEGG" id="mhor:MSHOH_3490"/>
<keyword evidence="2" id="KW-0808">Transferase</keyword>
<keyword evidence="1" id="KW-0328">Glycosyltransferase</keyword>
<feature type="transmembrane region" description="Helical" evidence="3">
    <location>
        <begin position="363"/>
        <end position="383"/>
    </location>
</feature>
<evidence type="ECO:0000256" key="1">
    <source>
        <dbReference type="ARBA" id="ARBA00022676"/>
    </source>
</evidence>
<proteinExistence type="predicted"/>
<accession>A0A0E3SIT0</accession>
<dbReference type="STRING" id="1434110.MSHOH_3490"/>
<dbReference type="OrthoDB" id="43988at2157"/>
<dbReference type="AlphaFoldDB" id="A0A0E3SIT0"/>
<organism evidence="5 6">
    <name type="scientific">Methanosarcina horonobensis HB-1 = JCM 15518</name>
    <dbReference type="NCBI Taxonomy" id="1434110"/>
    <lineage>
        <taxon>Archaea</taxon>
        <taxon>Methanobacteriati</taxon>
        <taxon>Methanobacteriota</taxon>
        <taxon>Stenosarchaea group</taxon>
        <taxon>Methanomicrobia</taxon>
        <taxon>Methanosarcinales</taxon>
        <taxon>Methanosarcinaceae</taxon>
        <taxon>Methanosarcina</taxon>
    </lineage>
</organism>
<evidence type="ECO:0000256" key="3">
    <source>
        <dbReference type="SAM" id="Phobius"/>
    </source>
</evidence>
<dbReference type="EMBL" id="CP009516">
    <property type="protein sequence ID" value="AKB79973.1"/>
    <property type="molecule type" value="Genomic_DNA"/>
</dbReference>
<dbReference type="HOGENOM" id="CLU_046109_0_0_2"/>
<gene>
    <name evidence="5" type="ORF">MSHOH_3490</name>
</gene>
<dbReference type="PANTHER" id="PTHR43630:SF1">
    <property type="entry name" value="POLY-BETA-1,6-N-ACETYL-D-GLUCOSAMINE SYNTHASE"/>
    <property type="match status" value="1"/>
</dbReference>
<feature type="transmembrane region" description="Helical" evidence="3">
    <location>
        <begin position="296"/>
        <end position="314"/>
    </location>
</feature>
<protein>
    <recommendedName>
        <fullName evidence="4">Glycosyltransferase 2-like domain-containing protein</fullName>
    </recommendedName>
</protein>
<keyword evidence="3" id="KW-0472">Membrane</keyword>
<dbReference type="Proteomes" id="UP000033101">
    <property type="component" value="Chromosome"/>
</dbReference>
<dbReference type="GO" id="GO:0016757">
    <property type="term" value="F:glycosyltransferase activity"/>
    <property type="evidence" value="ECO:0007669"/>
    <property type="project" value="UniProtKB-KW"/>
</dbReference>
<reference evidence="5 6" key="1">
    <citation type="submission" date="2014-07" db="EMBL/GenBank/DDBJ databases">
        <title>Methanogenic archaea and the global carbon cycle.</title>
        <authorList>
            <person name="Henriksen J.R."/>
            <person name="Luke J."/>
            <person name="Reinhart S."/>
            <person name="Benedict M.N."/>
            <person name="Youngblut N.D."/>
            <person name="Metcalf M.E."/>
            <person name="Whitaker R.J."/>
            <person name="Metcalf W.W."/>
        </authorList>
    </citation>
    <scope>NUCLEOTIDE SEQUENCE [LARGE SCALE GENOMIC DNA]</scope>
    <source>
        <strain evidence="5 6">HB-1</strain>
    </source>
</reference>
<dbReference type="RefSeq" id="WP_048141925.1">
    <property type="nucleotide sequence ID" value="NZ_CP009516.1"/>
</dbReference>
<evidence type="ECO:0000313" key="6">
    <source>
        <dbReference type="Proteomes" id="UP000033101"/>
    </source>
</evidence>
<feature type="transmembrane region" description="Helical" evidence="3">
    <location>
        <begin position="271"/>
        <end position="289"/>
    </location>
</feature>
<dbReference type="Pfam" id="PF00535">
    <property type="entry name" value="Glycos_transf_2"/>
    <property type="match status" value="1"/>
</dbReference>
<sequence length="405" mass="46911">MVIEILYLLSFLFIWQFVGYPAFTAVVSYFSKPCEKDYNYKPFVSILIATYNEESVIASRLKNLLELDYPRNKYEILVINSGSTDNTSSIVESFTNCPKFSNPSIKLIEEDERNGKASAINLGQKYARGDIILITDANSLYDRSALREIMPHFKDPSVGAVSGKYIVSNPYRALPASEAFYWEIESIMFSGESYLDSVSTVIGTISAWRKELMNFNKKTLSEDLDMTIQVRSKGYKIKYEPEATVYELSAITSEEQIKQRKRICIGTIQNFFLHIRFFLTYPSLFTYVIFPSHKMLTMFSPFVLLSILFLYAFSWDLKVIVFHLMISISVFILIFILLMFLKSGFIKNTKTKYKFSISATPKIVYYVLLNEYLILLAWFDFIFDNYSVLWERADSTRQDILTQEG</sequence>
<evidence type="ECO:0000313" key="5">
    <source>
        <dbReference type="EMBL" id="AKB79973.1"/>
    </source>
</evidence>
<feature type="transmembrane region" description="Helical" evidence="3">
    <location>
        <begin position="320"/>
        <end position="342"/>
    </location>
</feature>
<name>A0A0E3SIT0_9EURY</name>
<keyword evidence="3" id="KW-0812">Transmembrane</keyword>
<feature type="domain" description="Glycosyltransferase 2-like" evidence="4">
    <location>
        <begin position="45"/>
        <end position="170"/>
    </location>
</feature>
<evidence type="ECO:0000256" key="2">
    <source>
        <dbReference type="ARBA" id="ARBA00022679"/>
    </source>
</evidence>
<dbReference type="PANTHER" id="PTHR43630">
    <property type="entry name" value="POLY-BETA-1,6-N-ACETYL-D-GLUCOSAMINE SYNTHASE"/>
    <property type="match status" value="1"/>
</dbReference>